<keyword evidence="4" id="KW-0808">Transferase</keyword>
<dbReference type="AlphaFoldDB" id="A0A8S0VVQ2"/>
<keyword evidence="6" id="KW-1185">Reference proteome</keyword>
<dbReference type="GO" id="GO:0032259">
    <property type="term" value="P:methylation"/>
    <property type="evidence" value="ECO:0007669"/>
    <property type="project" value="UniProtKB-KW"/>
</dbReference>
<dbReference type="InterPro" id="IPR040372">
    <property type="entry name" value="YaeB-like"/>
</dbReference>
<dbReference type="Gene3D" id="2.40.30.70">
    <property type="entry name" value="YaeB-like"/>
    <property type="match status" value="1"/>
</dbReference>
<evidence type="ECO:0000313" key="4">
    <source>
        <dbReference type="EMBL" id="CAA7599943.1"/>
    </source>
</evidence>
<organism evidence="4">
    <name type="scientific">Acididesulfobacillus acetoxydans</name>
    <dbReference type="NCBI Taxonomy" id="1561005"/>
    <lineage>
        <taxon>Bacteria</taxon>
        <taxon>Bacillati</taxon>
        <taxon>Bacillota</taxon>
        <taxon>Clostridia</taxon>
        <taxon>Eubacteriales</taxon>
        <taxon>Peptococcaceae</taxon>
        <taxon>Acididesulfobacillus</taxon>
    </lineage>
</organism>
<dbReference type="Pfam" id="PF01980">
    <property type="entry name" value="TrmO_N"/>
    <property type="match status" value="1"/>
</dbReference>
<dbReference type="EMBL" id="LR746496">
    <property type="protein sequence ID" value="CAA7599943.1"/>
    <property type="molecule type" value="Genomic_DNA"/>
</dbReference>
<protein>
    <submittedName>
        <fullName evidence="5">FmdE, Molybdenum formylmethanofuran dehydrogenase operon</fullName>
    </submittedName>
    <submittedName>
        <fullName evidence="4">tRNA-Thr(GGU) m(6)t(6)A37 methyltransferase TsaA</fullName>
    </submittedName>
</protein>
<dbReference type="KEGG" id="aacx:DEACI_0589"/>
<evidence type="ECO:0000256" key="1">
    <source>
        <dbReference type="ARBA" id="ARBA00022691"/>
    </source>
</evidence>
<dbReference type="PANTHER" id="PTHR12818">
    <property type="entry name" value="TRNA (ADENINE(37)-N6)-METHYLTRANSFERASE"/>
    <property type="match status" value="1"/>
</dbReference>
<gene>
    <name evidence="4" type="ORF">DEACI_0589</name>
    <name evidence="5" type="ORF">DEACI_2439</name>
</gene>
<feature type="domain" description="TsaA-like" evidence="3">
    <location>
        <begin position="21"/>
        <end position="150"/>
    </location>
</feature>
<sequence length="287" mass="31656">MGANEQAETGGGKALIRDICLKPIGKVRSQVTDREQMPLPGVAATVEVFPVYAAALHRIGENSHLWLLTWFDQAPRNVLQTVPGKVNPALGSYGVFGLRAPARPNPIALTLVRLVGVHRNSLEVLDLDAVDGTPVLDIKPYFERDIVFSARTSGIMANNRELARDFLWQQALNHHREICPDLYLAVRSALVAQQTFGHLRSDDISLMVQGSACLADTLQGLTGARLSNPPRFSYYLQEPPGGSVWRKGNRTLTLTARRSIDEEEYLGLEDEEIFEGMERGNDDVGTL</sequence>
<dbReference type="CDD" id="cd09281">
    <property type="entry name" value="UPF0066"/>
    <property type="match status" value="1"/>
</dbReference>
<dbReference type="RefSeq" id="WP_240983691.1">
    <property type="nucleotide sequence ID" value="NZ_CDGJ01000071.1"/>
</dbReference>
<dbReference type="InterPro" id="IPR036413">
    <property type="entry name" value="YaeB-like_sf"/>
</dbReference>
<dbReference type="Proteomes" id="UP000836597">
    <property type="component" value="Chromosome"/>
</dbReference>
<dbReference type="InterPro" id="IPR036414">
    <property type="entry name" value="YaeB_N_sf"/>
</dbReference>
<evidence type="ECO:0000313" key="5">
    <source>
        <dbReference type="EMBL" id="CEJ07965.1"/>
    </source>
</evidence>
<reference evidence="5" key="1">
    <citation type="submission" date="2014-11" db="EMBL/GenBank/DDBJ databases">
        <authorList>
            <person name="Hornung B.V."/>
        </authorList>
    </citation>
    <scope>NUCLEOTIDE SEQUENCE</scope>
    <source>
        <strain evidence="5">INE</strain>
    </source>
</reference>
<dbReference type="SUPFAM" id="SSF118196">
    <property type="entry name" value="YaeB-like"/>
    <property type="match status" value="1"/>
</dbReference>
<dbReference type="EMBL" id="CDGJ01000071">
    <property type="protein sequence ID" value="CEJ07965.1"/>
    <property type="molecule type" value="Genomic_DNA"/>
</dbReference>
<name>A0A8S0VVQ2_9FIRM</name>
<dbReference type="Proteomes" id="UP001071230">
    <property type="component" value="Unassembled WGS sequence"/>
</dbReference>
<dbReference type="GO" id="GO:0008168">
    <property type="term" value="F:methyltransferase activity"/>
    <property type="evidence" value="ECO:0007669"/>
    <property type="project" value="UniProtKB-KW"/>
</dbReference>
<dbReference type="Gene3D" id="3.30.1330.130">
    <property type="match status" value="1"/>
</dbReference>
<comment type="similarity">
    <text evidence="2">Belongs to the tRNA methyltransferase O family.</text>
</comment>
<dbReference type="SUPFAM" id="SSF143555">
    <property type="entry name" value="FwdE-like"/>
    <property type="match status" value="1"/>
</dbReference>
<reference evidence="4" key="2">
    <citation type="submission" date="2020-01" db="EMBL/GenBank/DDBJ databases">
        <authorList>
            <person name="Hornung B."/>
        </authorList>
    </citation>
    <scope>NUCLEOTIDE SEQUENCE</scope>
    <source>
        <strain evidence="4">PacBioINE</strain>
    </source>
</reference>
<dbReference type="InterPro" id="IPR023370">
    <property type="entry name" value="TrmO-like_N"/>
</dbReference>
<dbReference type="NCBIfam" id="TIGR00104">
    <property type="entry name" value="tRNA_TsaA"/>
    <property type="match status" value="1"/>
</dbReference>
<dbReference type="PROSITE" id="PS51668">
    <property type="entry name" value="TSAA_2"/>
    <property type="match status" value="1"/>
</dbReference>
<evidence type="ECO:0000313" key="6">
    <source>
        <dbReference type="Proteomes" id="UP001071230"/>
    </source>
</evidence>
<proteinExistence type="inferred from homology"/>
<keyword evidence="4" id="KW-0489">Methyltransferase</keyword>
<accession>A0A8S0VVQ2</accession>
<dbReference type="PANTHER" id="PTHR12818:SF0">
    <property type="entry name" value="TRNA (ADENINE(37)-N6)-METHYLTRANSFERASE"/>
    <property type="match status" value="1"/>
</dbReference>
<evidence type="ECO:0000259" key="3">
    <source>
        <dbReference type="PROSITE" id="PS51668"/>
    </source>
</evidence>
<evidence type="ECO:0000256" key="2">
    <source>
        <dbReference type="ARBA" id="ARBA00033753"/>
    </source>
</evidence>
<keyword evidence="1" id="KW-0949">S-adenosyl-L-methionine</keyword>